<feature type="non-terminal residue" evidence="1">
    <location>
        <position position="1"/>
    </location>
</feature>
<accession>A0ACC1Y565</accession>
<evidence type="ECO:0000313" key="2">
    <source>
        <dbReference type="Proteomes" id="UP001164539"/>
    </source>
</evidence>
<comment type="caution">
    <text evidence="1">The sequence shown here is derived from an EMBL/GenBank/DDBJ whole genome shotgun (WGS) entry which is preliminary data.</text>
</comment>
<proteinExistence type="predicted"/>
<reference evidence="1 2" key="1">
    <citation type="journal article" date="2023" name="Science">
        <title>Complex scaffold remodeling in plant triterpene biosynthesis.</title>
        <authorList>
            <person name="De La Pena R."/>
            <person name="Hodgson H."/>
            <person name="Liu J.C."/>
            <person name="Stephenson M.J."/>
            <person name="Martin A.C."/>
            <person name="Owen C."/>
            <person name="Harkess A."/>
            <person name="Leebens-Mack J."/>
            <person name="Jimenez L.E."/>
            <person name="Osbourn A."/>
            <person name="Sattely E.S."/>
        </authorList>
    </citation>
    <scope>NUCLEOTIDE SEQUENCE [LARGE SCALE GENOMIC DNA]</scope>
    <source>
        <strain evidence="2">cv. JPN11</strain>
        <tissue evidence="1">Leaf</tissue>
    </source>
</reference>
<evidence type="ECO:0000313" key="1">
    <source>
        <dbReference type="EMBL" id="KAJ4718856.1"/>
    </source>
</evidence>
<dbReference type="EMBL" id="CM051398">
    <property type="protein sequence ID" value="KAJ4718856.1"/>
    <property type="molecule type" value="Genomic_DNA"/>
</dbReference>
<protein>
    <submittedName>
        <fullName evidence="1">Transferase</fullName>
    </submittedName>
</protein>
<keyword evidence="1" id="KW-0808">Transferase</keyword>
<keyword evidence="2" id="KW-1185">Reference proteome</keyword>
<sequence>SNRKIEMEIKIISIEMIKPSSPTPAHLRTHKPFVPSNAGFGDFMPAPLIQFYAAQSKDAMKISSHLKKSLSKILTYYYPFAGQVKDGVFDCNDHGAIFIETQVVVDEMSKLLQKRDNNLFKQLLPFKGNMQEITTTYSKANLVVQINYFGCGGIAITICFNHILVDGATAAYFVKSWAEIAHGANDIKDVVVDYSSIYTPYDSYESTRSLYEQNRWDYSPTELVGKHFMFDGGKIAALREKIGNGPYLNHPTRFEAITALISGVLIKNADRGTHEFTTKQIAAIIAINMRNIVNPPLPPQSLGALVTSAVAKLPINEEIDYNYLAAEVHKAVKNVVDQYKRNMHVGDLIKGFANSMVIHFSDISRMPFYEADFGWGKPLLVSLVSLNVQAVCLLPTSDGVGVEAFITLTKEEMAKFEQNHEFLSYAKPFVSKKARL</sequence>
<gene>
    <name evidence="1" type="ORF">OWV82_010489</name>
</gene>
<organism evidence="1 2">
    <name type="scientific">Melia azedarach</name>
    <name type="common">Chinaberry tree</name>
    <dbReference type="NCBI Taxonomy" id="155640"/>
    <lineage>
        <taxon>Eukaryota</taxon>
        <taxon>Viridiplantae</taxon>
        <taxon>Streptophyta</taxon>
        <taxon>Embryophyta</taxon>
        <taxon>Tracheophyta</taxon>
        <taxon>Spermatophyta</taxon>
        <taxon>Magnoliopsida</taxon>
        <taxon>eudicotyledons</taxon>
        <taxon>Gunneridae</taxon>
        <taxon>Pentapetalae</taxon>
        <taxon>rosids</taxon>
        <taxon>malvids</taxon>
        <taxon>Sapindales</taxon>
        <taxon>Meliaceae</taxon>
        <taxon>Melia</taxon>
    </lineage>
</organism>
<name>A0ACC1Y565_MELAZ</name>
<dbReference type="Proteomes" id="UP001164539">
    <property type="component" value="Chromosome 5"/>
</dbReference>